<protein>
    <submittedName>
        <fullName evidence="2">Uncharacterized protein</fullName>
    </submittedName>
</protein>
<keyword evidence="1" id="KW-0472">Membrane</keyword>
<reference evidence="2 3" key="1">
    <citation type="submission" date="2019-03" db="EMBL/GenBank/DDBJ databases">
        <title>First draft genome of Liparis tanakae, snailfish: a comprehensive survey of snailfish specific genes.</title>
        <authorList>
            <person name="Kim W."/>
            <person name="Song I."/>
            <person name="Jeong J.-H."/>
            <person name="Kim D."/>
            <person name="Kim S."/>
            <person name="Ryu S."/>
            <person name="Song J.Y."/>
            <person name="Lee S.K."/>
        </authorList>
    </citation>
    <scope>NUCLEOTIDE SEQUENCE [LARGE SCALE GENOMIC DNA]</scope>
    <source>
        <tissue evidence="2">Muscle</tissue>
    </source>
</reference>
<evidence type="ECO:0000313" key="2">
    <source>
        <dbReference type="EMBL" id="TNN26703.1"/>
    </source>
</evidence>
<gene>
    <name evidence="2" type="ORF">EYF80_063160</name>
</gene>
<name>A0A4Z2ED92_9TELE</name>
<comment type="caution">
    <text evidence="2">The sequence shown here is derived from an EMBL/GenBank/DDBJ whole genome shotgun (WGS) entry which is preliminary data.</text>
</comment>
<organism evidence="2 3">
    <name type="scientific">Liparis tanakae</name>
    <name type="common">Tanaka's snailfish</name>
    <dbReference type="NCBI Taxonomy" id="230148"/>
    <lineage>
        <taxon>Eukaryota</taxon>
        <taxon>Metazoa</taxon>
        <taxon>Chordata</taxon>
        <taxon>Craniata</taxon>
        <taxon>Vertebrata</taxon>
        <taxon>Euteleostomi</taxon>
        <taxon>Actinopterygii</taxon>
        <taxon>Neopterygii</taxon>
        <taxon>Teleostei</taxon>
        <taxon>Neoteleostei</taxon>
        <taxon>Acanthomorphata</taxon>
        <taxon>Eupercaria</taxon>
        <taxon>Perciformes</taxon>
        <taxon>Cottioidei</taxon>
        <taxon>Cottales</taxon>
        <taxon>Liparidae</taxon>
        <taxon>Liparis</taxon>
    </lineage>
</organism>
<dbReference type="Proteomes" id="UP000314294">
    <property type="component" value="Unassembled WGS sequence"/>
</dbReference>
<proteinExistence type="predicted"/>
<keyword evidence="1" id="KW-1133">Transmembrane helix</keyword>
<accession>A0A4Z2ED92</accession>
<evidence type="ECO:0000313" key="3">
    <source>
        <dbReference type="Proteomes" id="UP000314294"/>
    </source>
</evidence>
<dbReference type="EMBL" id="SRLO01009668">
    <property type="protein sequence ID" value="TNN26703.1"/>
    <property type="molecule type" value="Genomic_DNA"/>
</dbReference>
<sequence>MSQSAQGVEPDVTLPDVWRGFSGLVRAAAVAHAAVALLRLAAAAALLHGVQHRAAGLQGAPRWRREKR</sequence>
<evidence type="ECO:0000256" key="1">
    <source>
        <dbReference type="SAM" id="Phobius"/>
    </source>
</evidence>
<keyword evidence="1" id="KW-0812">Transmembrane</keyword>
<keyword evidence="3" id="KW-1185">Reference proteome</keyword>
<feature type="transmembrane region" description="Helical" evidence="1">
    <location>
        <begin position="24"/>
        <end position="47"/>
    </location>
</feature>
<dbReference type="AlphaFoldDB" id="A0A4Z2ED92"/>